<dbReference type="Gene3D" id="2.120.10.30">
    <property type="entry name" value="TolB, C-terminal domain"/>
    <property type="match status" value="1"/>
</dbReference>
<evidence type="ECO:0000256" key="1">
    <source>
        <dbReference type="SAM" id="MobiDB-lite"/>
    </source>
</evidence>
<dbReference type="Proteomes" id="UP000292704">
    <property type="component" value="Unassembled WGS sequence"/>
</dbReference>
<protein>
    <submittedName>
        <fullName evidence="2">Phage tail protein</fullName>
    </submittedName>
</protein>
<proteinExistence type="predicted"/>
<dbReference type="OrthoDB" id="202878at2157"/>
<evidence type="ECO:0000313" key="3">
    <source>
        <dbReference type="Proteomes" id="UP000292704"/>
    </source>
</evidence>
<comment type="caution">
    <text evidence="2">The sequence shown here is derived from an EMBL/GenBank/DDBJ whole genome shotgun (WGS) entry which is preliminary data.</text>
</comment>
<dbReference type="SUPFAM" id="SSF101898">
    <property type="entry name" value="NHL repeat"/>
    <property type="match status" value="1"/>
</dbReference>
<sequence>MDFSYATTTSTADWREWIGRNVDVREEGIGLATTVAIERSAIDDSVVDAAMDSNGDLYSLHTSGSLYRHDPTTDITQRLWTRSAGDVVDPCALCVDDDRAFIADGTDGSITVIAPQLQRTIGTIETDATDPIGIANGGGRLYLLDDVGRIRTVGRDGSPELTIDWWLVDPTDLTVGADGCGYVLDRNDGDPIVRTFGDNDATDRFPITDAEFVAAGSEFSPTALSVVDDTLFVAGRLEDELPALFERDPESGTFRERHRFDRSCRTLAARPTAPDDRRELYAVTGSNGSGQLLRERQRHARHPRRDRHVGDAFHRYDSGSDDTEWHRIALELSQLTASTQVRVRYLATNHPMPSDADFADLDAIPADAADSLRDLGVTSVWELARRDSDRLAAALPDRFRSDVDAWRTAAIDALAAHADAHWTTVDSLNPDDVFLRDAVGRYLFVALELDGSPQSSPRVDSVTAFCPRQSYLRYLPELYQEDDRSAAFLEQYLSVFESVFADIEAEIDDIGRYFDPDAVPSEALSWLEQWLAVETDENWPEDARRELLSRAPALYKRRGTKAGLQSMLELYLRHTGSASATPSPASSSGDGGFDGDGGSGVDGGRPAAPTATADGGDGTVGDTPSGHRLFFIDDDDLACIERDSVRRQYPLPASDPQSFAVFCGPFETDDERAAIESIVASGKPAHVGADVVEIDDELSLEGDTFLGINSRLTEREFALGETTLGENTVLVDRTESE</sequence>
<dbReference type="Pfam" id="PF09684">
    <property type="entry name" value="Tail_P2_I"/>
    <property type="match status" value="1"/>
</dbReference>
<dbReference type="EMBL" id="SHMR01000006">
    <property type="protein sequence ID" value="RZH67288.1"/>
    <property type="molecule type" value="Genomic_DNA"/>
</dbReference>
<dbReference type="AlphaFoldDB" id="A0A482XV52"/>
<dbReference type="RefSeq" id="WP_130170976.1">
    <property type="nucleotide sequence ID" value="NZ_SHMR01000006.1"/>
</dbReference>
<organism evidence="2 3">
    <name type="scientific">Natrinema altunense</name>
    <dbReference type="NCBI Taxonomy" id="222984"/>
    <lineage>
        <taxon>Archaea</taxon>
        <taxon>Methanobacteriati</taxon>
        <taxon>Methanobacteriota</taxon>
        <taxon>Stenosarchaea group</taxon>
        <taxon>Halobacteria</taxon>
        <taxon>Halobacteriales</taxon>
        <taxon>Natrialbaceae</taxon>
        <taxon>Natrinema</taxon>
    </lineage>
</organism>
<reference evidence="2 3" key="1">
    <citation type="submission" date="2019-02" db="EMBL/GenBank/DDBJ databases">
        <title>Genome analysis provides insights into bioremediation potentialities and Haloocin production by Natrinema altunense strain 4.1R isolated from Chott Douz in Tunisian desert.</title>
        <authorList>
            <person name="Najjari A."/>
            <person name="Youssef N."/>
            <person name="Ben Dhia O."/>
            <person name="Ferjani R."/>
            <person name="El Hidri D."/>
            <person name="Ouzari H.I."/>
            <person name="Cherif A."/>
        </authorList>
    </citation>
    <scope>NUCLEOTIDE SEQUENCE [LARGE SCALE GENOMIC DNA]</scope>
    <source>
        <strain evidence="2 3">4.1R</strain>
    </source>
</reference>
<feature type="compositionally biased region" description="Low complexity" evidence="1">
    <location>
        <begin position="604"/>
        <end position="626"/>
    </location>
</feature>
<dbReference type="InterPro" id="IPR006521">
    <property type="entry name" value="Tail_protein_I"/>
</dbReference>
<feature type="compositionally biased region" description="Low complexity" evidence="1">
    <location>
        <begin position="578"/>
        <end position="588"/>
    </location>
</feature>
<feature type="compositionally biased region" description="Gly residues" evidence="1">
    <location>
        <begin position="589"/>
        <end position="603"/>
    </location>
</feature>
<gene>
    <name evidence="2" type="ORF">ELS17_12675</name>
</gene>
<dbReference type="NCBIfam" id="TIGR02242">
    <property type="entry name" value="tail_TIGR02242"/>
    <property type="match status" value="1"/>
</dbReference>
<evidence type="ECO:0000313" key="2">
    <source>
        <dbReference type="EMBL" id="RZH67288.1"/>
    </source>
</evidence>
<name>A0A482XV52_9EURY</name>
<feature type="region of interest" description="Disordered" evidence="1">
    <location>
        <begin position="578"/>
        <end position="626"/>
    </location>
</feature>
<dbReference type="InterPro" id="IPR011042">
    <property type="entry name" value="6-blade_b-propeller_TolB-like"/>
</dbReference>
<dbReference type="STRING" id="222984.GCA_000731985_01896"/>
<dbReference type="InterPro" id="IPR011748">
    <property type="entry name" value="Unchr_phage_tail-like"/>
</dbReference>
<accession>A0A482XV52</accession>